<dbReference type="Pfam" id="PF01739">
    <property type="entry name" value="CheR"/>
    <property type="match status" value="1"/>
</dbReference>
<comment type="catalytic activity">
    <reaction evidence="1 5">
        <text>L-glutamyl-[protein] + S-adenosyl-L-methionine = [protein]-L-glutamate 5-O-methyl ester + S-adenosyl-L-homocysteine</text>
        <dbReference type="Rhea" id="RHEA:24452"/>
        <dbReference type="Rhea" id="RHEA-COMP:10208"/>
        <dbReference type="Rhea" id="RHEA-COMP:10311"/>
        <dbReference type="ChEBI" id="CHEBI:29973"/>
        <dbReference type="ChEBI" id="CHEBI:57856"/>
        <dbReference type="ChEBI" id="CHEBI:59789"/>
        <dbReference type="ChEBI" id="CHEBI:82795"/>
        <dbReference type="EC" id="2.1.1.80"/>
    </reaction>
</comment>
<feature type="binding site" evidence="6">
    <location>
        <position position="140"/>
    </location>
    <ligand>
        <name>S-adenosyl-L-methionine</name>
        <dbReference type="ChEBI" id="CHEBI:59789"/>
    </ligand>
</feature>
<dbReference type="EMBL" id="RBRY01000018">
    <property type="protein sequence ID" value="RMR62981.1"/>
    <property type="molecule type" value="Genomic_DNA"/>
</dbReference>
<dbReference type="PIRSF" id="PIRSF000410">
    <property type="entry name" value="CheR"/>
    <property type="match status" value="1"/>
</dbReference>
<feature type="binding site" evidence="6">
    <location>
        <position position="80"/>
    </location>
    <ligand>
        <name>S-adenosyl-L-methionine</name>
        <dbReference type="ChEBI" id="CHEBI:59789"/>
    </ligand>
</feature>
<dbReference type="PRINTS" id="PR00996">
    <property type="entry name" value="CHERMTFRASE"/>
</dbReference>
<dbReference type="Gene3D" id="1.10.155.10">
    <property type="entry name" value="Chemotaxis receptor methyltransferase CheR, N-terminal domain"/>
    <property type="match status" value="1"/>
</dbReference>
<evidence type="ECO:0000313" key="9">
    <source>
        <dbReference type="EMBL" id="RMR62981.1"/>
    </source>
</evidence>
<dbReference type="EC" id="2.1.1.80" evidence="5"/>
<proteinExistence type="predicted"/>
<dbReference type="InterPro" id="IPR036804">
    <property type="entry name" value="CheR_N_sf"/>
</dbReference>
<name>A0A3M4WFZ2_PSECI</name>
<evidence type="ECO:0000259" key="7">
    <source>
        <dbReference type="PROSITE" id="PS50123"/>
    </source>
</evidence>
<organism evidence="9 10">
    <name type="scientific">Pseudomonas cichorii</name>
    <dbReference type="NCBI Taxonomy" id="36746"/>
    <lineage>
        <taxon>Bacteria</taxon>
        <taxon>Pseudomonadati</taxon>
        <taxon>Pseudomonadota</taxon>
        <taxon>Gammaproteobacteria</taxon>
        <taxon>Pseudomonadales</taxon>
        <taxon>Pseudomonadaceae</taxon>
        <taxon>Pseudomonas</taxon>
    </lineage>
</organism>
<sequence length="270" mass="31350">MSEALKMPTLGDAEFLHLQKLMADASGIQLAQNKRPLVAGRLMKRLRYYQLDSYTEYLHMLEQPLYKQERRLVVDLLTTNETYFFRENPHFEFLGQWLARRRGSLRLWSAACSSGEEPYTLAMVLSESATTQDWSIMASDLSLSMLQKAHEGIYDLTQAKYFPEGWMQRYCLKGIEDMSGRFRVKAALRDRITLQEVNIVQPLSEDVGLFDVIFLRNVLIYFDNEEKKRIVQRLVCQLRPGGLLFIGHAESIHGFDLPVRLVRPSVYECL</sequence>
<dbReference type="RefSeq" id="WP_025261242.1">
    <property type="nucleotide sequence ID" value="NZ_BLVX01000005.1"/>
</dbReference>
<reference evidence="8 11" key="2">
    <citation type="submission" date="2020-05" db="EMBL/GenBank/DDBJ databases">
        <title>Genetic diversity of Pseudomonas cichorii.</title>
        <authorList>
            <person name="Tani S."/>
            <person name="Yagi H."/>
            <person name="Hashimoto S."/>
            <person name="Iiyama K."/>
            <person name="Furuya N."/>
        </authorList>
    </citation>
    <scope>NUCLEOTIDE SEQUENCE [LARGE SCALE GENOMIC DNA]</scope>
    <source>
        <strain evidence="8 11">LMG 2162</strain>
    </source>
</reference>
<reference evidence="9 10" key="1">
    <citation type="submission" date="2018-08" db="EMBL/GenBank/DDBJ databases">
        <title>Recombination of ecologically and evolutionarily significant loci maintains genetic cohesion in the Pseudomonas syringae species complex.</title>
        <authorList>
            <person name="Dillon M."/>
            <person name="Thakur S."/>
            <person name="Almeida R.N.D."/>
            <person name="Weir B.S."/>
            <person name="Guttman D.S."/>
        </authorList>
    </citation>
    <scope>NUCLEOTIDE SEQUENCE [LARGE SCALE GENOMIC DNA]</scope>
    <source>
        <strain evidence="9 10">ICMP 6917</strain>
    </source>
</reference>
<dbReference type="Gene3D" id="3.40.50.150">
    <property type="entry name" value="Vaccinia Virus protein VP39"/>
    <property type="match status" value="1"/>
</dbReference>
<keyword evidence="4 5" id="KW-0949">S-adenosyl-L-methionine</keyword>
<dbReference type="GO" id="GO:0032259">
    <property type="term" value="P:methylation"/>
    <property type="evidence" value="ECO:0007669"/>
    <property type="project" value="UniProtKB-KW"/>
</dbReference>
<dbReference type="GO" id="GO:0008983">
    <property type="term" value="F:protein-glutamate O-methyltransferase activity"/>
    <property type="evidence" value="ECO:0007669"/>
    <property type="project" value="UniProtKB-EC"/>
</dbReference>
<dbReference type="Proteomes" id="UP000278332">
    <property type="component" value="Unassembled WGS sequence"/>
</dbReference>
<dbReference type="PANTHER" id="PTHR24422">
    <property type="entry name" value="CHEMOTAXIS PROTEIN METHYLTRANSFERASE"/>
    <property type="match status" value="1"/>
</dbReference>
<dbReference type="SUPFAM" id="SSF47757">
    <property type="entry name" value="Chemotaxis receptor methyltransferase CheR, N-terminal domain"/>
    <property type="match status" value="1"/>
</dbReference>
<evidence type="ECO:0000256" key="2">
    <source>
        <dbReference type="ARBA" id="ARBA00022603"/>
    </source>
</evidence>
<protein>
    <recommendedName>
        <fullName evidence="5">Chemotaxis protein methyltransferase</fullName>
        <ecNumber evidence="5">2.1.1.80</ecNumber>
    </recommendedName>
</protein>
<dbReference type="EMBL" id="BLWA01000002">
    <property type="protein sequence ID" value="GFM90964.1"/>
    <property type="molecule type" value="Genomic_DNA"/>
</dbReference>
<feature type="binding site" evidence="6">
    <location>
        <position position="82"/>
    </location>
    <ligand>
        <name>S-adenosyl-L-methionine</name>
        <dbReference type="ChEBI" id="CHEBI:59789"/>
    </ligand>
</feature>
<keyword evidence="2 5" id="KW-0489">Methyltransferase</keyword>
<evidence type="ECO:0000256" key="6">
    <source>
        <dbReference type="PIRSR" id="PIRSR000410-1"/>
    </source>
</evidence>
<dbReference type="OrthoDB" id="9816309at2"/>
<dbReference type="PANTHER" id="PTHR24422:SF26">
    <property type="entry name" value="CHEMOTAXIS PROTEIN METHYLTRANSFERASE"/>
    <property type="match status" value="1"/>
</dbReference>
<dbReference type="InterPro" id="IPR029063">
    <property type="entry name" value="SAM-dependent_MTases_sf"/>
</dbReference>
<evidence type="ECO:0000313" key="10">
    <source>
        <dbReference type="Proteomes" id="UP000278332"/>
    </source>
</evidence>
<evidence type="ECO:0000256" key="1">
    <source>
        <dbReference type="ARBA" id="ARBA00001541"/>
    </source>
</evidence>
<comment type="caution">
    <text evidence="9">The sequence shown here is derived from an EMBL/GenBank/DDBJ whole genome shotgun (WGS) entry which is preliminary data.</text>
</comment>
<dbReference type="InterPro" id="IPR000780">
    <property type="entry name" value="CheR_MeTrfase"/>
</dbReference>
<dbReference type="Proteomes" id="UP000614982">
    <property type="component" value="Unassembled WGS sequence"/>
</dbReference>
<feature type="binding site" evidence="6">
    <location>
        <position position="117"/>
    </location>
    <ligand>
        <name>S-adenosyl-L-methionine</name>
        <dbReference type="ChEBI" id="CHEBI:59789"/>
    </ligand>
</feature>
<dbReference type="PROSITE" id="PS50123">
    <property type="entry name" value="CHER"/>
    <property type="match status" value="1"/>
</dbReference>
<keyword evidence="3 5" id="KW-0808">Transferase</keyword>
<feature type="binding site" evidence="6">
    <location>
        <begin position="216"/>
        <end position="217"/>
    </location>
    <ligand>
        <name>S-adenosyl-L-methionine</name>
        <dbReference type="ChEBI" id="CHEBI:59789"/>
    </ligand>
</feature>
<dbReference type="AlphaFoldDB" id="A0A3M4WFZ2"/>
<dbReference type="Pfam" id="PF03705">
    <property type="entry name" value="CheR_N"/>
    <property type="match status" value="1"/>
</dbReference>
<dbReference type="SMART" id="SM00138">
    <property type="entry name" value="MeTrc"/>
    <property type="match status" value="1"/>
</dbReference>
<dbReference type="InterPro" id="IPR026024">
    <property type="entry name" value="Chemotaxis_MeTrfase_CheR"/>
</dbReference>
<evidence type="ECO:0000256" key="3">
    <source>
        <dbReference type="ARBA" id="ARBA00022679"/>
    </source>
</evidence>
<accession>A0A3M4WFZ2</accession>
<dbReference type="InterPro" id="IPR022642">
    <property type="entry name" value="CheR_C"/>
</dbReference>
<dbReference type="SUPFAM" id="SSF53335">
    <property type="entry name" value="S-adenosyl-L-methionine-dependent methyltransferases"/>
    <property type="match status" value="1"/>
</dbReference>
<gene>
    <name evidence="9" type="ORF">ALP84_00076</name>
    <name evidence="8" type="ORF">PSCICP_09360</name>
</gene>
<dbReference type="GeneID" id="93660384"/>
<evidence type="ECO:0000313" key="8">
    <source>
        <dbReference type="EMBL" id="GFM90964.1"/>
    </source>
</evidence>
<dbReference type="CDD" id="cd02440">
    <property type="entry name" value="AdoMet_MTases"/>
    <property type="match status" value="1"/>
</dbReference>
<feature type="binding site" evidence="6">
    <location>
        <position position="86"/>
    </location>
    <ligand>
        <name>S-adenosyl-L-methionine</name>
        <dbReference type="ChEBI" id="CHEBI:59789"/>
    </ligand>
</feature>
<dbReference type="InterPro" id="IPR022641">
    <property type="entry name" value="CheR_N"/>
</dbReference>
<dbReference type="InterPro" id="IPR050903">
    <property type="entry name" value="Bact_Chemotaxis_MeTrfase"/>
</dbReference>
<evidence type="ECO:0000256" key="5">
    <source>
        <dbReference type="PIRNR" id="PIRNR000410"/>
    </source>
</evidence>
<keyword evidence="11" id="KW-1185">Reference proteome</keyword>
<comment type="function">
    <text evidence="5">Methylation of the membrane-bound methyl-accepting chemotaxis proteins (MCP) to form gamma-glutamyl methyl ester residues in MCP.</text>
</comment>
<evidence type="ECO:0000313" key="11">
    <source>
        <dbReference type="Proteomes" id="UP000614982"/>
    </source>
</evidence>
<feature type="domain" description="CheR-type methyltransferase" evidence="7">
    <location>
        <begin position="3"/>
        <end position="270"/>
    </location>
</feature>
<evidence type="ECO:0000256" key="4">
    <source>
        <dbReference type="ARBA" id="ARBA00022691"/>
    </source>
</evidence>